<dbReference type="AlphaFoldDB" id="A0A9N9J5D1"/>
<keyword evidence="2" id="KW-1185">Reference proteome</keyword>
<sequence length="69" mass="7812">MSRKSTENSNASLLKFFSPVRKEATKNDKPATNSAPFNTYFLPFNVTKTMTMAPINRFQHPVAPNFAEM</sequence>
<proteinExistence type="predicted"/>
<dbReference type="OrthoDB" id="440676at2759"/>
<dbReference type="Proteomes" id="UP000789508">
    <property type="component" value="Unassembled WGS sequence"/>
</dbReference>
<name>A0A9N9J5D1_9GLOM</name>
<gene>
    <name evidence="1" type="ORF">ALEPTO_LOCUS13844</name>
</gene>
<comment type="caution">
    <text evidence="1">The sequence shown here is derived from an EMBL/GenBank/DDBJ whole genome shotgun (WGS) entry which is preliminary data.</text>
</comment>
<organism evidence="1 2">
    <name type="scientific">Ambispora leptoticha</name>
    <dbReference type="NCBI Taxonomy" id="144679"/>
    <lineage>
        <taxon>Eukaryota</taxon>
        <taxon>Fungi</taxon>
        <taxon>Fungi incertae sedis</taxon>
        <taxon>Mucoromycota</taxon>
        <taxon>Glomeromycotina</taxon>
        <taxon>Glomeromycetes</taxon>
        <taxon>Archaeosporales</taxon>
        <taxon>Ambisporaceae</taxon>
        <taxon>Ambispora</taxon>
    </lineage>
</organism>
<feature type="non-terminal residue" evidence="1">
    <location>
        <position position="69"/>
    </location>
</feature>
<dbReference type="EMBL" id="CAJVPS010048931">
    <property type="protein sequence ID" value="CAG8765413.1"/>
    <property type="molecule type" value="Genomic_DNA"/>
</dbReference>
<evidence type="ECO:0000313" key="1">
    <source>
        <dbReference type="EMBL" id="CAG8765413.1"/>
    </source>
</evidence>
<reference evidence="1" key="1">
    <citation type="submission" date="2021-06" db="EMBL/GenBank/DDBJ databases">
        <authorList>
            <person name="Kallberg Y."/>
            <person name="Tangrot J."/>
            <person name="Rosling A."/>
        </authorList>
    </citation>
    <scope>NUCLEOTIDE SEQUENCE</scope>
    <source>
        <strain evidence="1">FL130A</strain>
    </source>
</reference>
<evidence type="ECO:0000313" key="2">
    <source>
        <dbReference type="Proteomes" id="UP000789508"/>
    </source>
</evidence>
<protein>
    <submittedName>
        <fullName evidence="1">10843_t:CDS:1</fullName>
    </submittedName>
</protein>
<accession>A0A9N9J5D1</accession>